<dbReference type="Gene3D" id="3.50.50.60">
    <property type="entry name" value="FAD/NAD(P)-binding domain"/>
    <property type="match status" value="1"/>
</dbReference>
<dbReference type="InterPro" id="IPR044152">
    <property type="entry name" value="YqjM-like"/>
</dbReference>
<dbReference type="GO" id="GO:0003959">
    <property type="term" value="F:NADPH dehydrogenase activity"/>
    <property type="evidence" value="ECO:0007669"/>
    <property type="project" value="InterPro"/>
</dbReference>
<dbReference type="Pfam" id="PF00724">
    <property type="entry name" value="Oxidored_FMN"/>
    <property type="match status" value="1"/>
</dbReference>
<dbReference type="PANTHER" id="PTHR43303:SF3">
    <property type="entry name" value="BLR3436 PROTEIN"/>
    <property type="match status" value="1"/>
</dbReference>
<evidence type="ECO:0000313" key="4">
    <source>
        <dbReference type="Proteomes" id="UP000630353"/>
    </source>
</evidence>
<dbReference type="Pfam" id="PF01494">
    <property type="entry name" value="FAD_binding_3"/>
    <property type="match status" value="1"/>
</dbReference>
<dbReference type="PANTHER" id="PTHR43303">
    <property type="entry name" value="NADPH DEHYDROGENASE C23G7.10C-RELATED"/>
    <property type="match status" value="1"/>
</dbReference>
<dbReference type="Gene3D" id="3.20.20.70">
    <property type="entry name" value="Aldolase class I"/>
    <property type="match status" value="1"/>
</dbReference>
<protein>
    <submittedName>
        <fullName evidence="3">NADH:flavin oxidoreductase</fullName>
    </submittedName>
</protein>
<name>A0A918XQD8_9PROT</name>
<feature type="domain" description="NADH:flavin oxidoreductase/NADH oxidase N-terminal" evidence="1">
    <location>
        <begin position="395"/>
        <end position="727"/>
    </location>
</feature>
<evidence type="ECO:0000259" key="2">
    <source>
        <dbReference type="Pfam" id="PF01494"/>
    </source>
</evidence>
<dbReference type="GO" id="GO:0071949">
    <property type="term" value="F:FAD binding"/>
    <property type="evidence" value="ECO:0007669"/>
    <property type="project" value="InterPro"/>
</dbReference>
<dbReference type="NCBIfam" id="NF006101">
    <property type="entry name" value="PRK08255.1"/>
    <property type="match status" value="1"/>
</dbReference>
<dbReference type="AlphaFoldDB" id="A0A918XQD8"/>
<evidence type="ECO:0000313" key="3">
    <source>
        <dbReference type="EMBL" id="GHD45889.1"/>
    </source>
</evidence>
<dbReference type="InterPro" id="IPR036188">
    <property type="entry name" value="FAD/NAD-bd_sf"/>
</dbReference>
<dbReference type="SUPFAM" id="SSF51395">
    <property type="entry name" value="FMN-linked oxidoreductases"/>
    <property type="match status" value="1"/>
</dbReference>
<dbReference type="SUPFAM" id="SSF51905">
    <property type="entry name" value="FAD/NAD(P)-binding domain"/>
    <property type="match status" value="1"/>
</dbReference>
<proteinExistence type="predicted"/>
<dbReference type="EMBL" id="BMZS01000003">
    <property type="protein sequence ID" value="GHD45889.1"/>
    <property type="molecule type" value="Genomic_DNA"/>
</dbReference>
<evidence type="ECO:0000259" key="1">
    <source>
        <dbReference type="Pfam" id="PF00724"/>
    </source>
</evidence>
<reference evidence="3" key="1">
    <citation type="journal article" date="2014" name="Int. J. Syst. Evol. Microbiol.">
        <title>Complete genome sequence of Corynebacterium casei LMG S-19264T (=DSM 44701T), isolated from a smear-ripened cheese.</title>
        <authorList>
            <consortium name="US DOE Joint Genome Institute (JGI-PGF)"/>
            <person name="Walter F."/>
            <person name="Albersmeier A."/>
            <person name="Kalinowski J."/>
            <person name="Ruckert C."/>
        </authorList>
    </citation>
    <scope>NUCLEOTIDE SEQUENCE</scope>
    <source>
        <strain evidence="3">KCTC 42651</strain>
    </source>
</reference>
<organism evidence="3 4">
    <name type="scientific">Thalassobaculum fulvum</name>
    <dbReference type="NCBI Taxonomy" id="1633335"/>
    <lineage>
        <taxon>Bacteria</taxon>
        <taxon>Pseudomonadati</taxon>
        <taxon>Pseudomonadota</taxon>
        <taxon>Alphaproteobacteria</taxon>
        <taxon>Rhodospirillales</taxon>
        <taxon>Thalassobaculaceae</taxon>
        <taxon>Thalassobaculum</taxon>
    </lineage>
</organism>
<accession>A0A918XQD8</accession>
<dbReference type="GO" id="GO:0010181">
    <property type="term" value="F:FMN binding"/>
    <property type="evidence" value="ECO:0007669"/>
    <property type="project" value="InterPro"/>
</dbReference>
<dbReference type="InterPro" id="IPR013785">
    <property type="entry name" value="Aldolase_TIM"/>
</dbReference>
<comment type="caution">
    <text evidence="3">The sequence shown here is derived from an EMBL/GenBank/DDBJ whole genome shotgun (WGS) entry which is preliminary data.</text>
</comment>
<reference evidence="3" key="2">
    <citation type="submission" date="2020-09" db="EMBL/GenBank/DDBJ databases">
        <authorList>
            <person name="Sun Q."/>
            <person name="Kim S."/>
        </authorList>
    </citation>
    <scope>NUCLEOTIDE SEQUENCE</scope>
    <source>
        <strain evidence="3">KCTC 42651</strain>
    </source>
</reference>
<dbReference type="PRINTS" id="PR00420">
    <property type="entry name" value="RNGMNOXGNASE"/>
</dbReference>
<sequence>MRISVIGGGPAGLYFAILMKAARPAARITVYERNRPDDTFGFGVVFSDETLETFERYDPDSYRLITEHFAYWDDIEIHFKGTVHRIGGNGFCGCSRPTLLKLLHQRCRALGVTLLFEHEVTDIDALIADSDLVVAADGINSAVRKKFEDHFRPSVDLRPNHFTWMGSDRPLDAFSFFFRETEHGLFVAHTYQYEPGRSTWVLETDPETFRRAGLGSMDEEQSARFLEGVFAEELAGHKLITNRSIWRNFPTIRNARWVKDNVVILGDAKGTAHFSIGSGTKLAMEDSIALFEAFQAEPDVAGALTRFESQRREDVEKTQHAAEVSLVWFEHLDRFWPMDPLQFAFGLMTRSKSITYDNLRLRAPAFVDSVDRMFAGKVRGELGFDVDTGRPVPPMFQPFRLRGLTLANRLVLSPMCQYSAVDGCPTDWHMVHLGARALGGAGLIYTEMTDVSEEGRISPGCAGLYTDAHEAAWKRIVDFVHANSAGRICLQLGHAGRKASTRLMWEGIDEPLEAGNWPIMSASPLPYYPHSQVPREMTRADMDKVVADFVQATERADRAEFDMLEVHVAHGYLLASFVSPLTNRRTDEYGGSLENRLRFPLEVFDRVRASWPDDKPMSVRISATDWKEGGITGDDAVAIARAFAEHGCDLIDVSTGQTVHDAEPVFGRMFQTPFSEQIRNEAGLATMCVGNIVSADQVNTILAAGRADLVALARPHLVDPAFLMRAAAFYGVRDVHCPPQYLAGMDQLYRTAAREREDLLELRRKARPKSHHRTLPEAAQ</sequence>
<dbReference type="GO" id="GO:0050661">
    <property type="term" value="F:NADP binding"/>
    <property type="evidence" value="ECO:0007669"/>
    <property type="project" value="InterPro"/>
</dbReference>
<dbReference type="Proteomes" id="UP000630353">
    <property type="component" value="Unassembled WGS sequence"/>
</dbReference>
<dbReference type="Gene3D" id="3.30.9.20">
    <property type="match status" value="1"/>
</dbReference>
<dbReference type="InterPro" id="IPR002938">
    <property type="entry name" value="FAD-bd"/>
</dbReference>
<dbReference type="CDD" id="cd02932">
    <property type="entry name" value="OYE_YqiM_FMN"/>
    <property type="match status" value="1"/>
</dbReference>
<keyword evidence="4" id="KW-1185">Reference proteome</keyword>
<dbReference type="InterPro" id="IPR001155">
    <property type="entry name" value="OxRdtase_FMN_N"/>
</dbReference>
<feature type="domain" description="FAD-binding" evidence="2">
    <location>
        <begin position="3"/>
        <end position="296"/>
    </location>
</feature>
<gene>
    <name evidence="3" type="ORF">GCM10017083_14460</name>
</gene>
<dbReference type="RefSeq" id="WP_189988278.1">
    <property type="nucleotide sequence ID" value="NZ_BMZS01000003.1"/>
</dbReference>